<sequence>CLDWTLETRAGQRGGGVGVSPPPPSSFLSPLLSIKGHRSLLPWPWWCSPQIEPVKRLWKNQIKNLNCTFSSVKVAIKTHAVDVLTDAQSAPSSATIHIGGWYWRGGCHHGSWPSWLSRYRRPIRQTFPASHSRFRRHVAVSIRCRRTRSCLRLLGGELSVMPAKTRDLTLDSSKDSTTAAVACPPALLRAHVAIDWAGEHASSSPFHLPLPRFIPSTEDSHPVSRHVMLLNGTSEAVLSPGLPFLLTEGHWRHSSLILHGIQLQQVGMSDNTRSQARLLAAYGWMMYRG</sequence>
<dbReference type="Proteomes" id="UP000434172">
    <property type="component" value="Unassembled WGS sequence"/>
</dbReference>
<feature type="non-terminal residue" evidence="1">
    <location>
        <position position="1"/>
    </location>
</feature>
<dbReference type="EMBL" id="WOWK01000136">
    <property type="protein sequence ID" value="KAF0317195.1"/>
    <property type="molecule type" value="Genomic_DNA"/>
</dbReference>
<evidence type="ECO:0000313" key="2">
    <source>
        <dbReference type="Proteomes" id="UP000434172"/>
    </source>
</evidence>
<name>A0A8H3W0B3_9PEZI</name>
<accession>A0A8H3W0B3</accession>
<evidence type="ECO:0000313" key="1">
    <source>
        <dbReference type="EMBL" id="KAF0317195.1"/>
    </source>
</evidence>
<organism evidence="1 2">
    <name type="scientific">Colletotrichum asianum</name>
    <dbReference type="NCBI Taxonomy" id="702518"/>
    <lineage>
        <taxon>Eukaryota</taxon>
        <taxon>Fungi</taxon>
        <taxon>Dikarya</taxon>
        <taxon>Ascomycota</taxon>
        <taxon>Pezizomycotina</taxon>
        <taxon>Sordariomycetes</taxon>
        <taxon>Hypocreomycetidae</taxon>
        <taxon>Glomerellales</taxon>
        <taxon>Glomerellaceae</taxon>
        <taxon>Colletotrichum</taxon>
        <taxon>Colletotrichum gloeosporioides species complex</taxon>
    </lineage>
</organism>
<dbReference type="AlphaFoldDB" id="A0A8H3W0B3"/>
<reference evidence="1 2" key="1">
    <citation type="submission" date="2019-12" db="EMBL/GenBank/DDBJ databases">
        <title>A genome sequence resource for the geographically widespread anthracnose pathogen Colletotrichum asianum.</title>
        <authorList>
            <person name="Meng Y."/>
        </authorList>
    </citation>
    <scope>NUCLEOTIDE SEQUENCE [LARGE SCALE GENOMIC DNA]</scope>
    <source>
        <strain evidence="1 2">ICMP 18580</strain>
    </source>
</reference>
<protein>
    <submittedName>
        <fullName evidence="1">Uncharacterized protein</fullName>
    </submittedName>
</protein>
<proteinExistence type="predicted"/>
<keyword evidence="2" id="KW-1185">Reference proteome</keyword>
<gene>
    <name evidence="1" type="ORF">GQ607_015620</name>
</gene>
<comment type="caution">
    <text evidence="1">The sequence shown here is derived from an EMBL/GenBank/DDBJ whole genome shotgun (WGS) entry which is preliminary data.</text>
</comment>